<evidence type="ECO:0000313" key="1">
    <source>
        <dbReference type="EMBL" id="MPN00374.1"/>
    </source>
</evidence>
<proteinExistence type="predicted"/>
<name>A0A645EI00_9ZZZZ</name>
<sequence>MVGDGGCHLIGLAHQTDDQVQRVDGLVDQSAAAFGSPPAFPAPGRVEIFTAAPGDKGADTKQRPV</sequence>
<accession>A0A645EI00</accession>
<protein>
    <submittedName>
        <fullName evidence="1">Uncharacterized protein</fullName>
    </submittedName>
</protein>
<reference evidence="1" key="1">
    <citation type="submission" date="2019-08" db="EMBL/GenBank/DDBJ databases">
        <authorList>
            <person name="Kucharzyk K."/>
            <person name="Murdoch R.W."/>
            <person name="Higgins S."/>
            <person name="Loffler F."/>
        </authorList>
    </citation>
    <scope>NUCLEOTIDE SEQUENCE</scope>
</reference>
<dbReference type="EMBL" id="VSSQ01046409">
    <property type="protein sequence ID" value="MPN00374.1"/>
    <property type="molecule type" value="Genomic_DNA"/>
</dbReference>
<comment type="caution">
    <text evidence="1">The sequence shown here is derived from an EMBL/GenBank/DDBJ whole genome shotgun (WGS) entry which is preliminary data.</text>
</comment>
<organism evidence="1">
    <name type="scientific">bioreactor metagenome</name>
    <dbReference type="NCBI Taxonomy" id="1076179"/>
    <lineage>
        <taxon>unclassified sequences</taxon>
        <taxon>metagenomes</taxon>
        <taxon>ecological metagenomes</taxon>
    </lineage>
</organism>
<dbReference type="AlphaFoldDB" id="A0A645EI00"/>
<gene>
    <name evidence="1" type="ORF">SDC9_147568</name>
</gene>